<dbReference type="HOGENOM" id="CLU_039512_0_0_6"/>
<dbReference type="Gene3D" id="3.40.50.300">
    <property type="entry name" value="P-loop containing nucleotide triphosphate hydrolases"/>
    <property type="match status" value="1"/>
</dbReference>
<organism evidence="2 3">
    <name type="scientific">Methylomicrobium album BG8</name>
    <dbReference type="NCBI Taxonomy" id="686340"/>
    <lineage>
        <taxon>Bacteria</taxon>
        <taxon>Pseudomonadati</taxon>
        <taxon>Pseudomonadota</taxon>
        <taxon>Gammaproteobacteria</taxon>
        <taxon>Methylococcales</taxon>
        <taxon>Methylococcaceae</taxon>
        <taxon>Methylomicrobium</taxon>
    </lineage>
</organism>
<evidence type="ECO:0000313" key="2">
    <source>
        <dbReference type="EMBL" id="EIC31184.1"/>
    </source>
</evidence>
<dbReference type="EMBL" id="CM001475">
    <property type="protein sequence ID" value="EIC31184.1"/>
    <property type="molecule type" value="Genomic_DNA"/>
</dbReference>
<dbReference type="PANTHER" id="PTHR42935:SF1">
    <property type="entry name" value="SLR0930 PROTEIN"/>
    <property type="match status" value="1"/>
</dbReference>
<keyword evidence="3" id="KW-1185">Reference proteome</keyword>
<reference evidence="2 3" key="1">
    <citation type="journal article" date="2013" name="Genome Announc.">
        <title>Genome Sequence of the Obligate Gammaproteobacterial Methanotroph Methylomicrobium album Strain BG8.</title>
        <authorList>
            <person name="Kits K.D."/>
            <person name="Kalyuzhnaya M.G."/>
            <person name="Klotz M.G."/>
            <person name="Jetten M.S."/>
            <person name="Op den Camp H.J."/>
            <person name="Vuilleumier S."/>
            <person name="Bringel F."/>
            <person name="Dispirito A.A."/>
            <person name="Murrell J.C."/>
            <person name="Bruce D."/>
            <person name="Cheng J.F."/>
            <person name="Copeland A."/>
            <person name="Goodwin L."/>
            <person name="Hauser L."/>
            <person name="Lajus A."/>
            <person name="Land M.L."/>
            <person name="Lapidus A."/>
            <person name="Lucas S."/>
            <person name="Medigue C."/>
            <person name="Pitluck S."/>
            <person name="Woyke T."/>
            <person name="Zeytun A."/>
            <person name="Stein L.Y."/>
        </authorList>
    </citation>
    <scope>NUCLEOTIDE SEQUENCE [LARGE SCALE GENOMIC DNA]</scope>
    <source>
        <strain evidence="2 3">BG8</strain>
    </source>
</reference>
<protein>
    <submittedName>
        <fullName evidence="2">Putative ATPase (AAA+ superfamily)</fullName>
    </submittedName>
</protein>
<dbReference type="AlphaFoldDB" id="H8GGA4"/>
<dbReference type="SUPFAM" id="SSF52540">
    <property type="entry name" value="P-loop containing nucleoside triphosphate hydrolases"/>
    <property type="match status" value="1"/>
</dbReference>
<gene>
    <name evidence="2" type="ORF">Metal_3536</name>
</gene>
<dbReference type="SMART" id="SM00382">
    <property type="entry name" value="AAA"/>
    <property type="match status" value="1"/>
</dbReference>
<name>H8GGA4_METAL</name>
<evidence type="ECO:0000313" key="3">
    <source>
        <dbReference type="Proteomes" id="UP000005090"/>
    </source>
</evidence>
<sequence>MKPNDWHTTYAAIWRQNKEYLRPVARLDTIRLKDLVGIDEQKRQLLDNTERFLAGMPANNALLWGARGTGKSSLIKALLNEFREQGLRIIEVDKQDLVYLPEIVDEIRELPQRFIVYCDDLSFEARDRRYKSLKSVLEGSIELPPENILVYATSNRRHLLPERMSDNLDTRLVDGEVHYSDAVEEQISLSDRFGLWLAFYPHSAQTYLNIVDSYFPAYSGDRDRLHREALEFAHRRAAKSGRTAKQFFNLFSERHRQENQ</sequence>
<proteinExistence type="predicted"/>
<dbReference type="InterPro" id="IPR027417">
    <property type="entry name" value="P-loop_NTPase"/>
</dbReference>
<feature type="domain" description="AAA+ ATPase" evidence="1">
    <location>
        <begin position="57"/>
        <end position="178"/>
    </location>
</feature>
<dbReference type="Proteomes" id="UP000005090">
    <property type="component" value="Chromosome"/>
</dbReference>
<dbReference type="eggNOG" id="COG2607">
    <property type="taxonomic scope" value="Bacteria"/>
</dbReference>
<evidence type="ECO:0000259" key="1">
    <source>
        <dbReference type="SMART" id="SM00382"/>
    </source>
</evidence>
<dbReference type="STRING" id="686340.Metal_3536"/>
<dbReference type="InterPro" id="IPR008533">
    <property type="entry name" value="DUF815"/>
</dbReference>
<dbReference type="PANTHER" id="PTHR42935">
    <property type="entry name" value="SLR0930 PROTEIN"/>
    <property type="match status" value="1"/>
</dbReference>
<dbReference type="InterPro" id="IPR003593">
    <property type="entry name" value="AAA+_ATPase"/>
</dbReference>
<accession>H8GGA4</accession>
<dbReference type="Pfam" id="PF05673">
    <property type="entry name" value="DUF815"/>
    <property type="match status" value="1"/>
</dbReference>
<dbReference type="RefSeq" id="WP_005374364.1">
    <property type="nucleotide sequence ID" value="NZ_CM001475.1"/>
</dbReference>